<evidence type="ECO:0000256" key="4">
    <source>
        <dbReference type="ARBA" id="ARBA00023316"/>
    </source>
</evidence>
<dbReference type="KEGG" id="lit:FPZ52_08345"/>
<dbReference type="EMBL" id="CP042261">
    <property type="protein sequence ID" value="QDY70290.1"/>
    <property type="molecule type" value="Genomic_DNA"/>
</dbReference>
<dbReference type="OrthoDB" id="9794842at2"/>
<reference evidence="6 7" key="1">
    <citation type="submission" date="2019-07" db="EMBL/GenBank/DDBJ databases">
        <title>Litoreibacter alkalisoli sp. nov., isolated from saline-alkaline soil.</title>
        <authorList>
            <person name="Wang S."/>
            <person name="Xu L."/>
            <person name="Xing Y.-T."/>
            <person name="Sun J.-Q."/>
        </authorList>
    </citation>
    <scope>NUCLEOTIDE SEQUENCE [LARGE SCALE GENOMIC DNA]</scope>
    <source>
        <strain evidence="6 7">LN3S51</strain>
    </source>
</reference>
<comment type="catalytic activity">
    <reaction evidence="1">
        <text>Hydrolyzes the link between N-acetylmuramoyl residues and L-amino acid residues in certain cell-wall glycopeptides.</text>
        <dbReference type="EC" id="3.5.1.28"/>
    </reaction>
</comment>
<accession>A0A5B8J7F9</accession>
<dbReference type="SUPFAM" id="SSF55846">
    <property type="entry name" value="N-acetylmuramoyl-L-alanine amidase-like"/>
    <property type="match status" value="1"/>
</dbReference>
<evidence type="ECO:0000313" key="7">
    <source>
        <dbReference type="Proteomes" id="UP000318483"/>
    </source>
</evidence>
<dbReference type="Gene3D" id="3.40.80.10">
    <property type="entry name" value="Peptidoglycan recognition protein-like"/>
    <property type="match status" value="1"/>
</dbReference>
<dbReference type="Pfam" id="PF01510">
    <property type="entry name" value="Amidase_2"/>
    <property type="match status" value="1"/>
</dbReference>
<dbReference type="InterPro" id="IPR002502">
    <property type="entry name" value="Amidase_domain"/>
</dbReference>
<organism evidence="6 7">
    <name type="scientific">Qingshengfaniella alkalisoli</name>
    <dbReference type="NCBI Taxonomy" id="2599296"/>
    <lineage>
        <taxon>Bacteria</taxon>
        <taxon>Pseudomonadati</taxon>
        <taxon>Pseudomonadota</taxon>
        <taxon>Alphaproteobacteria</taxon>
        <taxon>Rhodobacterales</taxon>
        <taxon>Paracoccaceae</taxon>
        <taxon>Qingshengfaniella</taxon>
    </lineage>
</organism>
<evidence type="ECO:0000256" key="2">
    <source>
        <dbReference type="ARBA" id="ARBA00011901"/>
    </source>
</evidence>
<keyword evidence="3" id="KW-0378">Hydrolase</keyword>
<gene>
    <name evidence="6" type="ORF">FPZ52_08345</name>
</gene>
<dbReference type="InterPro" id="IPR051206">
    <property type="entry name" value="NAMLAA_amidase_2"/>
</dbReference>
<name>A0A5B8J7F9_9RHOB</name>
<protein>
    <recommendedName>
        <fullName evidence="2">N-acetylmuramoyl-L-alanine amidase</fullName>
        <ecNumber evidence="2">3.5.1.28</ecNumber>
    </recommendedName>
</protein>
<evidence type="ECO:0000256" key="1">
    <source>
        <dbReference type="ARBA" id="ARBA00001561"/>
    </source>
</evidence>
<proteinExistence type="predicted"/>
<dbReference type="EC" id="3.5.1.28" evidence="2"/>
<evidence type="ECO:0000313" key="6">
    <source>
        <dbReference type="EMBL" id="QDY70290.1"/>
    </source>
</evidence>
<dbReference type="AlphaFoldDB" id="A0A5B8J7F9"/>
<dbReference type="SMART" id="SM00644">
    <property type="entry name" value="Ami_2"/>
    <property type="match status" value="1"/>
</dbReference>
<feature type="domain" description="N-acetylmuramoyl-L-alanine amidase" evidence="5">
    <location>
        <begin position="1"/>
        <end position="112"/>
    </location>
</feature>
<dbReference type="GO" id="GO:0009253">
    <property type="term" value="P:peptidoglycan catabolic process"/>
    <property type="evidence" value="ECO:0007669"/>
    <property type="project" value="InterPro"/>
</dbReference>
<dbReference type="GO" id="GO:0009254">
    <property type="term" value="P:peptidoglycan turnover"/>
    <property type="evidence" value="ECO:0007669"/>
    <property type="project" value="TreeGrafter"/>
</dbReference>
<dbReference type="PANTHER" id="PTHR30417:SF1">
    <property type="entry name" value="N-ACETYLMURAMOYL-L-ALANINE AMIDASE AMID"/>
    <property type="match status" value="1"/>
</dbReference>
<keyword evidence="7" id="KW-1185">Reference proteome</keyword>
<dbReference type="CDD" id="cd06583">
    <property type="entry name" value="PGRP"/>
    <property type="match status" value="1"/>
</dbReference>
<evidence type="ECO:0000256" key="3">
    <source>
        <dbReference type="ARBA" id="ARBA00022801"/>
    </source>
</evidence>
<dbReference type="InterPro" id="IPR036505">
    <property type="entry name" value="Amidase/PGRP_sf"/>
</dbReference>
<sequence>MRSAEAALRRLCDPDYEVSSHYLIGRCGRTWQLVSEERRAWHAGHSHWAGAPDVNSRSIGIELDNDGRSPFTEPLMRSLEALMPGIMQRWNIKPESVIAHSDCAPVRKCDPGRRFDWKRLAHQGLSVWPGLDAAAGEAGPARFRADAIRFGYPDEEPSLVLDAFRQRFQPWADGPLKTADVAAMADLAARYPVDRDANEA</sequence>
<dbReference type="PANTHER" id="PTHR30417">
    <property type="entry name" value="N-ACETYLMURAMOYL-L-ALANINE AMIDASE AMID"/>
    <property type="match status" value="1"/>
</dbReference>
<dbReference type="Proteomes" id="UP000318483">
    <property type="component" value="Chromosome"/>
</dbReference>
<dbReference type="GO" id="GO:0071555">
    <property type="term" value="P:cell wall organization"/>
    <property type="evidence" value="ECO:0007669"/>
    <property type="project" value="UniProtKB-KW"/>
</dbReference>
<dbReference type="GO" id="GO:0008745">
    <property type="term" value="F:N-acetylmuramoyl-L-alanine amidase activity"/>
    <property type="evidence" value="ECO:0007669"/>
    <property type="project" value="UniProtKB-EC"/>
</dbReference>
<evidence type="ECO:0000259" key="5">
    <source>
        <dbReference type="SMART" id="SM00644"/>
    </source>
</evidence>
<keyword evidence="4" id="KW-0961">Cell wall biogenesis/degradation</keyword>